<evidence type="ECO:0000256" key="1">
    <source>
        <dbReference type="ARBA" id="ARBA00011073"/>
    </source>
</evidence>
<dbReference type="SUPFAM" id="SSF52743">
    <property type="entry name" value="Subtilisin-like"/>
    <property type="match status" value="1"/>
</dbReference>
<dbReference type="PROSITE" id="PS00138">
    <property type="entry name" value="SUBTILASE_SER"/>
    <property type="match status" value="1"/>
</dbReference>
<evidence type="ECO:0000259" key="8">
    <source>
        <dbReference type="Pfam" id="PF00082"/>
    </source>
</evidence>
<dbReference type="GO" id="GO:0004252">
    <property type="term" value="F:serine-type endopeptidase activity"/>
    <property type="evidence" value="ECO:0007669"/>
    <property type="project" value="UniProtKB-UniRule"/>
</dbReference>
<evidence type="ECO:0000313" key="11">
    <source>
        <dbReference type="Proteomes" id="UP000183815"/>
    </source>
</evidence>
<comment type="caution">
    <text evidence="10">The sequence shown here is derived from an EMBL/GenBank/DDBJ whole genome shotgun (WGS) entry which is preliminary data.</text>
</comment>
<evidence type="ECO:0000256" key="5">
    <source>
        <dbReference type="PROSITE-ProRule" id="PRU01240"/>
    </source>
</evidence>
<feature type="domain" description="Peptidase S8/S53" evidence="8">
    <location>
        <begin position="145"/>
        <end position="431"/>
    </location>
</feature>
<dbReference type="EMBL" id="MIYU01000021">
    <property type="protein sequence ID" value="OIR14043.1"/>
    <property type="molecule type" value="Genomic_DNA"/>
</dbReference>
<keyword evidence="4 5" id="KW-0720">Serine protease</keyword>
<dbReference type="PANTHER" id="PTHR43806:SF11">
    <property type="entry name" value="CEREVISIN-RELATED"/>
    <property type="match status" value="1"/>
</dbReference>
<gene>
    <name evidence="10" type="ORF">BEU04_03450</name>
</gene>
<keyword evidence="7" id="KW-0472">Membrane</keyword>
<accession>A0A1J5T1H9</accession>
<feature type="active site" description="Charge relay system" evidence="5">
    <location>
        <position position="154"/>
    </location>
</feature>
<dbReference type="InterPro" id="IPR023828">
    <property type="entry name" value="Peptidase_S8_Ser-AS"/>
</dbReference>
<evidence type="ECO:0008006" key="12">
    <source>
        <dbReference type="Google" id="ProtNLM"/>
    </source>
</evidence>
<evidence type="ECO:0000256" key="2">
    <source>
        <dbReference type="ARBA" id="ARBA00022670"/>
    </source>
</evidence>
<feature type="domain" description="CARDB" evidence="9">
    <location>
        <begin position="490"/>
        <end position="569"/>
    </location>
</feature>
<protein>
    <recommendedName>
        <fullName evidence="12">Peptidase S8/S53 domain-containing protein</fullName>
    </recommendedName>
</protein>
<feature type="region of interest" description="Disordered" evidence="6">
    <location>
        <begin position="680"/>
        <end position="711"/>
    </location>
</feature>
<reference evidence="10 11" key="1">
    <citation type="submission" date="2016-08" db="EMBL/GenBank/DDBJ databases">
        <title>New Insights into Marine Group III Euryarchaeota, from dark to light.</title>
        <authorList>
            <person name="Haro-Moreno J.M."/>
            <person name="Rodriguez-Valera F."/>
            <person name="Lopez-Garcia P."/>
            <person name="Moreira D."/>
            <person name="Martin-Cuadrado A.B."/>
        </authorList>
    </citation>
    <scope>NUCLEOTIDE SEQUENCE [LARGE SCALE GENOMIC DNA]</scope>
    <source>
        <strain evidence="10">CG-Bathy1</strain>
    </source>
</reference>
<name>A0A1J5T1H9_9ARCH</name>
<dbReference type="InterPro" id="IPR050131">
    <property type="entry name" value="Peptidase_S8_subtilisin-like"/>
</dbReference>
<dbReference type="Gene3D" id="2.60.40.10">
    <property type="entry name" value="Immunoglobulins"/>
    <property type="match status" value="3"/>
</dbReference>
<evidence type="ECO:0000259" key="9">
    <source>
        <dbReference type="Pfam" id="PF07705"/>
    </source>
</evidence>
<dbReference type="InterPro" id="IPR011635">
    <property type="entry name" value="CARDB"/>
</dbReference>
<feature type="compositionally biased region" description="Low complexity" evidence="6">
    <location>
        <begin position="394"/>
        <end position="408"/>
    </location>
</feature>
<dbReference type="AlphaFoldDB" id="A0A1J5T1H9"/>
<evidence type="ECO:0000313" key="10">
    <source>
        <dbReference type="EMBL" id="OIR14043.1"/>
    </source>
</evidence>
<feature type="compositionally biased region" description="Gly residues" evidence="6">
    <location>
        <begin position="699"/>
        <end position="709"/>
    </location>
</feature>
<organism evidence="10 11">
    <name type="scientific">Marine Group III euryarchaeote CG-Bathy1</name>
    <dbReference type="NCBI Taxonomy" id="1889001"/>
    <lineage>
        <taxon>Archaea</taxon>
        <taxon>Methanobacteriati</taxon>
        <taxon>Thermoplasmatota</taxon>
        <taxon>Thermoplasmata</taxon>
        <taxon>Candidatus Thermoprofundales</taxon>
    </lineage>
</organism>
<dbReference type="InterPro" id="IPR015500">
    <property type="entry name" value="Peptidase_S8_subtilisin-rel"/>
</dbReference>
<proteinExistence type="inferred from homology"/>
<evidence type="ECO:0000256" key="4">
    <source>
        <dbReference type="ARBA" id="ARBA00022825"/>
    </source>
</evidence>
<dbReference type="PROSITE" id="PS51892">
    <property type="entry name" value="SUBTILASE"/>
    <property type="match status" value="1"/>
</dbReference>
<dbReference type="InterPro" id="IPR013783">
    <property type="entry name" value="Ig-like_fold"/>
</dbReference>
<comment type="similarity">
    <text evidence="1 5">Belongs to the peptidase S8 family.</text>
</comment>
<sequence length="1062" mass="116416">MRKEIFVGLIMLLSLVPASSQAYPQFEPSYFDKDGDGIDDRLYPLIDKEEDLNIFLVFNQKPDETQLEELRVLGLEPDFVSKYIPTMIFYDLPYYYIPDLLHITDLKLIEWQSIYYPLLDTSVPGILARGSEEYGDGAAELGLTGEGINVAIIDTGVDNSGFGQAHESLDDMDDDPLTDDPKFIAGWQPYAYCVQEGDFNCPEDGSKDPDDRAGHGTHTASTAIGTAGETNYCDDNCSGVAPGARLIDVKVLSDLGAGGYLIEGLEWIIDNKDTDWEDDGPENDGVDVISMSLGSGGTDGSDQASQMTNAVVANGIVAVAATGNDGDQDIGSPAAADYAIAVGAMDNRNTILRDDDEYDSYSNYGPRQDDGDEDEWDEMKPDVMAPGTGITAAQEGSTSGESTQTGTSMACPHVAGVAALMLEFDESLRPTGNGGNSSDNYEVYDNPVQFAMRDFADRGFDPDNANNTHYANKTGWGYINAYDLFGSQEPDLEIRSVNVDPDEPRWGDELTINVTVRNRGLEDISSFSIRMRVDGMIYQTDSHGSVEARQAETLTYNWEPPEGNFTLKFELYGINPEDANSDNNEKEIEVGIGPAREDLKLKNLNLDPSNPEEGETVTLTAEVENIGTDNVTEYSITFYDGNEEIEEFENEETLGSGNSTTYETEWVATDGEHDLRAVARNDNDPNNDNNEYTREVNVGSGGNNNGGNQGEANFYLKDLDYQTPVVNEDTSVRVTVKNIGDASGTANVKLRVDGQDITQRNQDLDEGEEKMVEFIWRPDNSGDTTIEITAGDYSINEDVYVEDSKIAEIEMSPSQYEVDTSGTNVFQVTVKNLRSSSLDLDLRIDISNQILTAWIGTVPQTIDGNSEWNGELMITAKDNIDVGNYPLEVSIYRDGKWIDSAISDGILIVKSDTIEINLTPGSYFELSMDIFNPMSSGTTITVTAETPSGISVLYNNMPTYSEYVEGEGIRTVTVKITVDNVGAPAGNNEIEIKANGGSFAGMATVNVILPGGEEEGDEESMMMTIAIAVGVILIIGLAAYFYRRDDDEYEYYDDDEEYEEEW</sequence>
<feature type="domain" description="CARDB" evidence="9">
    <location>
        <begin position="598"/>
        <end position="693"/>
    </location>
</feature>
<evidence type="ECO:0000256" key="3">
    <source>
        <dbReference type="ARBA" id="ARBA00022801"/>
    </source>
</evidence>
<keyword evidence="7" id="KW-1133">Transmembrane helix</keyword>
<dbReference type="InterPro" id="IPR036852">
    <property type="entry name" value="Peptidase_S8/S53_dom_sf"/>
</dbReference>
<dbReference type="InterPro" id="IPR000209">
    <property type="entry name" value="Peptidase_S8/S53_dom"/>
</dbReference>
<keyword evidence="7" id="KW-0812">Transmembrane</keyword>
<dbReference type="PANTHER" id="PTHR43806">
    <property type="entry name" value="PEPTIDASE S8"/>
    <property type="match status" value="1"/>
</dbReference>
<dbReference type="PRINTS" id="PR00723">
    <property type="entry name" value="SUBTILISIN"/>
</dbReference>
<feature type="active site" description="Charge relay system" evidence="5">
    <location>
        <position position="408"/>
    </location>
</feature>
<dbReference type="GO" id="GO:0006508">
    <property type="term" value="P:proteolysis"/>
    <property type="evidence" value="ECO:0007669"/>
    <property type="project" value="UniProtKB-KW"/>
</dbReference>
<evidence type="ECO:0000256" key="7">
    <source>
        <dbReference type="SAM" id="Phobius"/>
    </source>
</evidence>
<evidence type="ECO:0000256" key="6">
    <source>
        <dbReference type="SAM" id="MobiDB-lite"/>
    </source>
</evidence>
<keyword evidence="3 5" id="KW-0378">Hydrolase</keyword>
<keyword evidence="2 5" id="KW-0645">Protease</keyword>
<dbReference type="Gene3D" id="3.40.50.200">
    <property type="entry name" value="Peptidase S8/S53 domain"/>
    <property type="match status" value="1"/>
</dbReference>
<feature type="domain" description="CARDB" evidence="9">
    <location>
        <begin position="721"/>
        <end position="790"/>
    </location>
</feature>
<dbReference type="Pfam" id="PF07705">
    <property type="entry name" value="CARDB"/>
    <property type="match status" value="3"/>
</dbReference>
<dbReference type="Proteomes" id="UP000183815">
    <property type="component" value="Unassembled WGS sequence"/>
</dbReference>
<feature type="active site" description="Charge relay system" evidence="5">
    <location>
        <position position="215"/>
    </location>
</feature>
<dbReference type="Pfam" id="PF00082">
    <property type="entry name" value="Peptidase_S8"/>
    <property type="match status" value="1"/>
</dbReference>
<feature type="transmembrane region" description="Helical" evidence="7">
    <location>
        <begin position="1021"/>
        <end position="1042"/>
    </location>
</feature>
<feature type="region of interest" description="Disordered" evidence="6">
    <location>
        <begin position="353"/>
        <end position="408"/>
    </location>
</feature>